<dbReference type="Pfam" id="PF25506">
    <property type="entry name" value="TIM-barrel_MTC6"/>
    <property type="match status" value="1"/>
</dbReference>
<protein>
    <recommendedName>
        <fullName evidence="9">Maintenance of telomere capping protein 6</fullName>
    </recommendedName>
</protein>
<keyword evidence="3" id="KW-0732">Signal</keyword>
<keyword evidence="5 10" id="KW-0472">Membrane</keyword>
<comment type="similarity">
    <text evidence="8">Belongs to the MTC6 family.</text>
</comment>
<evidence type="ECO:0000256" key="6">
    <source>
        <dbReference type="ARBA" id="ARBA00023180"/>
    </source>
</evidence>
<keyword evidence="6" id="KW-0325">Glycoprotein</keyword>
<keyword evidence="13" id="KW-1185">Reference proteome</keyword>
<dbReference type="PANTHER" id="PTHR35518">
    <property type="entry name" value="MAINTENANCE OF TELOMOERE CAPPING"/>
    <property type="match status" value="1"/>
</dbReference>
<evidence type="ECO:0000256" key="2">
    <source>
        <dbReference type="ARBA" id="ARBA00022692"/>
    </source>
</evidence>
<feature type="domain" description="MTC6 partial TIM-barrel" evidence="11">
    <location>
        <begin position="20"/>
        <end position="409"/>
    </location>
</feature>
<dbReference type="InterPro" id="IPR057530">
    <property type="entry name" value="TIM-barrel_MTC6"/>
</dbReference>
<dbReference type="Proteomes" id="UP000283383">
    <property type="component" value="Unassembled WGS sequence"/>
</dbReference>
<keyword evidence="2 10" id="KW-0812">Transmembrane</keyword>
<dbReference type="InterPro" id="IPR051008">
    <property type="entry name" value="Telomere_Capping_Maintenance"/>
</dbReference>
<dbReference type="EMBL" id="MCBQ01019495">
    <property type="protein sequence ID" value="RKF56508.1"/>
    <property type="molecule type" value="Genomic_DNA"/>
</dbReference>
<evidence type="ECO:0000256" key="3">
    <source>
        <dbReference type="ARBA" id="ARBA00022729"/>
    </source>
</evidence>
<evidence type="ECO:0000256" key="9">
    <source>
        <dbReference type="ARBA" id="ARBA00039865"/>
    </source>
</evidence>
<proteinExistence type="inferred from homology"/>
<gene>
    <name evidence="12" type="ORF">GcM3_194027</name>
</gene>
<accession>A0A420HGG3</accession>
<comment type="function">
    <text evidence="7">May be involved in telomere capping.</text>
</comment>
<comment type="caution">
    <text evidence="12">The sequence shown here is derived from an EMBL/GenBank/DDBJ whole genome shotgun (WGS) entry which is preliminary data.</text>
</comment>
<evidence type="ECO:0000256" key="4">
    <source>
        <dbReference type="ARBA" id="ARBA00022989"/>
    </source>
</evidence>
<dbReference type="STRING" id="62708.A0A420HGG3"/>
<keyword evidence="4 10" id="KW-1133">Transmembrane helix</keyword>
<reference evidence="12 13" key="1">
    <citation type="journal article" date="2018" name="BMC Genomics">
        <title>Comparative genome analyses reveal sequence features reflecting distinct modes of host-adaptation between dicot and monocot powdery mildew.</title>
        <authorList>
            <person name="Wu Y."/>
            <person name="Ma X."/>
            <person name="Pan Z."/>
            <person name="Kale S.D."/>
            <person name="Song Y."/>
            <person name="King H."/>
            <person name="Zhang Q."/>
            <person name="Presley C."/>
            <person name="Deng X."/>
            <person name="Wei C.I."/>
            <person name="Xiao S."/>
        </authorList>
    </citation>
    <scope>NUCLEOTIDE SEQUENCE [LARGE SCALE GENOMIC DNA]</scope>
    <source>
        <strain evidence="12">UMSG3</strain>
    </source>
</reference>
<feature type="transmembrane region" description="Helical" evidence="10">
    <location>
        <begin position="574"/>
        <end position="598"/>
    </location>
</feature>
<evidence type="ECO:0000256" key="1">
    <source>
        <dbReference type="ARBA" id="ARBA00004479"/>
    </source>
</evidence>
<evidence type="ECO:0000256" key="10">
    <source>
        <dbReference type="SAM" id="Phobius"/>
    </source>
</evidence>
<organism evidence="12 13">
    <name type="scientific">Golovinomyces cichoracearum</name>
    <dbReference type="NCBI Taxonomy" id="62708"/>
    <lineage>
        <taxon>Eukaryota</taxon>
        <taxon>Fungi</taxon>
        <taxon>Dikarya</taxon>
        <taxon>Ascomycota</taxon>
        <taxon>Pezizomycotina</taxon>
        <taxon>Leotiomycetes</taxon>
        <taxon>Erysiphales</taxon>
        <taxon>Erysiphaceae</taxon>
        <taxon>Golovinomyces</taxon>
    </lineage>
</organism>
<name>A0A420HGG3_9PEZI</name>
<comment type="subcellular location">
    <subcellularLocation>
        <location evidence="1">Membrane</location>
        <topology evidence="1">Single-pass type I membrane protein</topology>
    </subcellularLocation>
</comment>
<evidence type="ECO:0000256" key="7">
    <source>
        <dbReference type="ARBA" id="ARBA00037703"/>
    </source>
</evidence>
<dbReference type="GO" id="GO:0016020">
    <property type="term" value="C:membrane"/>
    <property type="evidence" value="ECO:0007669"/>
    <property type="project" value="UniProtKB-SubCell"/>
</dbReference>
<evidence type="ECO:0000256" key="5">
    <source>
        <dbReference type="ARBA" id="ARBA00023136"/>
    </source>
</evidence>
<evidence type="ECO:0000259" key="11">
    <source>
        <dbReference type="Pfam" id="PF25506"/>
    </source>
</evidence>
<dbReference type="AlphaFoldDB" id="A0A420HGG3"/>
<sequence>MDDDSYSRKGIESQPILNTTFLSERDLSLTVPINFVNTPGVSLTSVCLSQDNNTSADFKSCLGKLLATGFRRIEIDIYWDNWRNLFSFCPVIALTSLPEPVSSQTSTFISLSTHSPNISLTTPVSSSDQAHPSTPLTPSVITPSPLVLRPSVAKALNQSPTSTDSLACPEDLDLKLFTTQLLYYLRKTDNVLEAHLLYIIINLHAATFTNATNSSETIPSGFPEFRNLVGQSLSLNLSTYIYTPVDLQSDRANLNDSWYKVNSEYQTTSDYYVENTDKDGIVSTEDGWPGESYIEFALGKRILLGWGTVDSQMSLYNFSGDSDIIFPVDYLRSRPKNIKITSTGEVIEGCYLQNETQEISLMNSSWATQPVSSSFENSSNSNDFAFLLKLATNLSNCGISPLLNDTPNITVENPIPYSTYKNSTNWAWAVDEPRNYVRSSEKINNSSSFRCATTNLALSGHWTVSNCSDKYFGACRATGEPYKWAVSSDATSFHLVDAYCPEGYVFAAPRTGLENAFLTQEMRRTERNWGEDVRCWVAFDSLKVENCWVVGGKNNSCPYVENETALDTLRKRTLLIPTVVALLVIVLTVITLCTKAAGNRAERRRPRRNPSVVYEGVPG</sequence>
<dbReference type="PANTHER" id="PTHR35518:SF2">
    <property type="entry name" value="MAINTENANCE OF TELOMERE CAPPING PROTEIN 6"/>
    <property type="match status" value="1"/>
</dbReference>
<evidence type="ECO:0000313" key="13">
    <source>
        <dbReference type="Proteomes" id="UP000283383"/>
    </source>
</evidence>
<evidence type="ECO:0000313" key="12">
    <source>
        <dbReference type="EMBL" id="RKF56508.1"/>
    </source>
</evidence>
<evidence type="ECO:0000256" key="8">
    <source>
        <dbReference type="ARBA" id="ARBA00038159"/>
    </source>
</evidence>